<evidence type="ECO:0000256" key="6">
    <source>
        <dbReference type="RuleBase" id="RU364043"/>
    </source>
</evidence>
<dbReference type="EC" id="3.6.1.-" evidence="6"/>
<organism evidence="8 9">
    <name type="scientific">Corallincola platygyrae</name>
    <dbReference type="NCBI Taxonomy" id="1193278"/>
    <lineage>
        <taxon>Bacteria</taxon>
        <taxon>Pseudomonadati</taxon>
        <taxon>Pseudomonadota</taxon>
        <taxon>Gammaproteobacteria</taxon>
        <taxon>Alteromonadales</taxon>
        <taxon>Psychromonadaceae</taxon>
        <taxon>Corallincola</taxon>
    </lineage>
</organism>
<comment type="subunit">
    <text evidence="3 6">Monomer.</text>
</comment>
<dbReference type="InterPro" id="IPR020084">
    <property type="entry name" value="NUDIX_hydrolase_CS"/>
</dbReference>
<protein>
    <recommendedName>
        <fullName evidence="4 6">Phosphatase NudJ</fullName>
        <ecNumber evidence="6">3.6.1.-</ecNumber>
    </recommendedName>
</protein>
<keyword evidence="9" id="KW-1185">Reference proteome</keyword>
<dbReference type="InterPro" id="IPR000086">
    <property type="entry name" value="NUDIX_hydrolase_dom"/>
</dbReference>
<proteinExistence type="inferred from homology"/>
<comment type="similarity">
    <text evidence="2 6">Belongs to the Nudix hydrolase family. NudJ subfamily.</text>
</comment>
<evidence type="ECO:0000259" key="7">
    <source>
        <dbReference type="PROSITE" id="PS51462"/>
    </source>
</evidence>
<gene>
    <name evidence="6" type="primary">nudJ</name>
    <name evidence="8" type="ORF">ACFSJ3_01650</name>
</gene>
<evidence type="ECO:0000313" key="8">
    <source>
        <dbReference type="EMBL" id="MFD2094672.1"/>
    </source>
</evidence>
<reference evidence="9" key="1">
    <citation type="journal article" date="2019" name="Int. J. Syst. Evol. Microbiol.">
        <title>The Global Catalogue of Microorganisms (GCM) 10K type strain sequencing project: providing services to taxonomists for standard genome sequencing and annotation.</title>
        <authorList>
            <consortium name="The Broad Institute Genomics Platform"/>
            <consortium name="The Broad Institute Genome Sequencing Center for Infectious Disease"/>
            <person name="Wu L."/>
            <person name="Ma J."/>
        </authorList>
    </citation>
    <scope>NUCLEOTIDE SEQUENCE [LARGE SCALE GENOMIC DNA]</scope>
    <source>
        <strain evidence="9">CGMCC 1.10992</strain>
    </source>
</reference>
<dbReference type="Proteomes" id="UP001597380">
    <property type="component" value="Unassembled WGS sequence"/>
</dbReference>
<dbReference type="PANTHER" id="PTHR43736">
    <property type="entry name" value="ADP-RIBOSE PYROPHOSPHATASE"/>
    <property type="match status" value="1"/>
</dbReference>
<evidence type="ECO:0000256" key="5">
    <source>
        <dbReference type="ARBA" id="ARBA00022801"/>
    </source>
</evidence>
<dbReference type="EMBL" id="JBHUHT010000004">
    <property type="protein sequence ID" value="MFD2094672.1"/>
    <property type="molecule type" value="Genomic_DNA"/>
</dbReference>
<comment type="cofactor">
    <cofactor evidence="1 6">
        <name>Mg(2+)</name>
        <dbReference type="ChEBI" id="CHEBI:18420"/>
    </cofactor>
</comment>
<dbReference type="InterPro" id="IPR033713">
    <property type="entry name" value="NudJ"/>
</dbReference>
<dbReference type="CDD" id="cd03675">
    <property type="entry name" value="NUDIX_Hydrolase"/>
    <property type="match status" value="1"/>
</dbReference>
<dbReference type="SUPFAM" id="SSF55811">
    <property type="entry name" value="Nudix"/>
    <property type="match status" value="1"/>
</dbReference>
<dbReference type="GO" id="GO:0016787">
    <property type="term" value="F:hydrolase activity"/>
    <property type="evidence" value="ECO:0007669"/>
    <property type="project" value="UniProtKB-KW"/>
</dbReference>
<dbReference type="Gene3D" id="3.90.79.10">
    <property type="entry name" value="Nucleoside Triphosphate Pyrophosphohydrolase"/>
    <property type="match status" value="1"/>
</dbReference>
<sequence length="151" mass="17288">MFLPEVTVACVITYQDKFLLVQEYKRNQLKINNPAGHLEQNESLIEACQREVLEETGLAISPHGFIGSYLAPTAEPGKSYLRFCFYYEFTNPPPQHEPQDSDIDSCVWLTYEQLKVASARHRSDLVLKCIDDFKRGQRGPLSLVQYCPDKS</sequence>
<evidence type="ECO:0000256" key="2">
    <source>
        <dbReference type="ARBA" id="ARBA00007608"/>
    </source>
</evidence>
<evidence type="ECO:0000256" key="1">
    <source>
        <dbReference type="ARBA" id="ARBA00001946"/>
    </source>
</evidence>
<dbReference type="InterPro" id="IPR015797">
    <property type="entry name" value="NUDIX_hydrolase-like_dom_sf"/>
</dbReference>
<evidence type="ECO:0000256" key="3">
    <source>
        <dbReference type="ARBA" id="ARBA00011245"/>
    </source>
</evidence>
<feature type="domain" description="Nudix hydrolase" evidence="7">
    <location>
        <begin position="3"/>
        <end position="131"/>
    </location>
</feature>
<keyword evidence="6" id="KW-0460">Magnesium</keyword>
<evidence type="ECO:0000256" key="4">
    <source>
        <dbReference type="ARBA" id="ARBA00015552"/>
    </source>
</evidence>
<evidence type="ECO:0000313" key="9">
    <source>
        <dbReference type="Proteomes" id="UP001597380"/>
    </source>
</evidence>
<dbReference type="RefSeq" id="WP_345338840.1">
    <property type="nucleotide sequence ID" value="NZ_BAABLI010000007.1"/>
</dbReference>
<dbReference type="PROSITE" id="PS51462">
    <property type="entry name" value="NUDIX"/>
    <property type="match status" value="1"/>
</dbReference>
<name>A0ABW4XGN7_9GAMM</name>
<accession>A0ABW4XGN7</accession>
<dbReference type="Pfam" id="PF00293">
    <property type="entry name" value="NUDIX"/>
    <property type="match status" value="1"/>
</dbReference>
<keyword evidence="5 6" id="KW-0378">Hydrolase</keyword>
<dbReference type="PROSITE" id="PS00893">
    <property type="entry name" value="NUDIX_BOX"/>
    <property type="match status" value="1"/>
</dbReference>
<dbReference type="PANTHER" id="PTHR43736:SF1">
    <property type="entry name" value="DIHYDRONEOPTERIN TRIPHOSPHATE DIPHOSPHATASE"/>
    <property type="match status" value="1"/>
</dbReference>
<comment type="caution">
    <text evidence="8">The sequence shown here is derived from an EMBL/GenBank/DDBJ whole genome shotgun (WGS) entry which is preliminary data.</text>
</comment>